<comment type="caution">
    <text evidence="1">The sequence shown here is derived from an EMBL/GenBank/DDBJ whole genome shotgun (WGS) entry which is preliminary data.</text>
</comment>
<evidence type="ECO:0000313" key="1">
    <source>
        <dbReference type="EMBL" id="MBC5664894.1"/>
    </source>
</evidence>
<organism evidence="1 2">
    <name type="scientific">Dorea hominis</name>
    <dbReference type="NCBI Taxonomy" id="2763040"/>
    <lineage>
        <taxon>Bacteria</taxon>
        <taxon>Bacillati</taxon>
        <taxon>Bacillota</taxon>
        <taxon>Clostridia</taxon>
        <taxon>Lachnospirales</taxon>
        <taxon>Lachnospiraceae</taxon>
        <taxon>Dorea</taxon>
    </lineage>
</organism>
<dbReference type="EMBL" id="JACOOY010000006">
    <property type="protein sequence ID" value="MBC5664894.1"/>
    <property type="molecule type" value="Genomic_DNA"/>
</dbReference>
<gene>
    <name evidence="1" type="ORF">H8S07_06335</name>
</gene>
<evidence type="ECO:0000313" key="2">
    <source>
        <dbReference type="Proteomes" id="UP000647235"/>
    </source>
</evidence>
<keyword evidence="2" id="KW-1185">Reference proteome</keyword>
<accession>A0ABR7EW13</accession>
<name>A0ABR7EW13_9FIRM</name>
<dbReference type="Proteomes" id="UP000647235">
    <property type="component" value="Unassembled WGS sequence"/>
</dbReference>
<proteinExistence type="predicted"/>
<dbReference type="RefSeq" id="WP_186855687.1">
    <property type="nucleotide sequence ID" value="NZ_JACOOY010000006.1"/>
</dbReference>
<protein>
    <recommendedName>
        <fullName evidence="3">YubB ferredoxin-like domain-containing protein</fullName>
    </recommendedName>
</protein>
<reference evidence="1 2" key="1">
    <citation type="submission" date="2020-08" db="EMBL/GenBank/DDBJ databases">
        <title>Genome public.</title>
        <authorList>
            <person name="Liu C."/>
            <person name="Sun Q."/>
        </authorList>
    </citation>
    <scope>NUCLEOTIDE SEQUENCE [LARGE SCALE GENOMIC DNA]</scope>
    <source>
        <strain evidence="1 2">NSJ-36</strain>
    </source>
</reference>
<evidence type="ECO:0008006" key="3">
    <source>
        <dbReference type="Google" id="ProtNLM"/>
    </source>
</evidence>
<sequence>MLYELSFNYWDEDPANDDEIILAVYSSEEQLNKGLEKFKKQPRFAGKEDSFWVSERKINEENDFWEEGFISVYEEPYEITVEKEFILQQTHTTYEFALYDTNVWGNPLFMDEVHDYEDYPQCFVYQNRKKNRFYCFDKEQRKITFETKLEAEMKNYLQETYGISDMNLKAIRLNEME</sequence>